<dbReference type="InterPro" id="IPR009075">
    <property type="entry name" value="AcylCo_DH/oxidase_C"/>
</dbReference>
<dbReference type="PANTHER" id="PTHR43831:SF1">
    <property type="entry name" value="ISOBUTYRYL-COA DEHYDROGENASE, MITOCHONDRIAL"/>
    <property type="match status" value="1"/>
</dbReference>
<dbReference type="InterPro" id="IPR013786">
    <property type="entry name" value="AcylCoA_DH/ox_N"/>
</dbReference>
<evidence type="ECO:0000256" key="2">
    <source>
        <dbReference type="ARBA" id="ARBA00005109"/>
    </source>
</evidence>
<proteinExistence type="inferred from homology"/>
<evidence type="ECO:0000259" key="13">
    <source>
        <dbReference type="Pfam" id="PF02770"/>
    </source>
</evidence>
<keyword evidence="4" id="KW-0101">Branched-chain amino acid catabolism</keyword>
<keyword evidence="5 11" id="KW-0285">Flavoprotein</keyword>
<dbReference type="Gene3D" id="1.20.140.10">
    <property type="entry name" value="Butyryl-CoA Dehydrogenase, subunit A, domain 3"/>
    <property type="match status" value="1"/>
</dbReference>
<name>A0A139AJ64_GONPJ</name>
<keyword evidence="6 11" id="KW-0274">FAD</keyword>
<dbReference type="STRING" id="1344416.A0A139AJ64"/>
<feature type="domain" description="Acyl-CoA dehydrogenase/oxidase N-terminal" evidence="14">
    <location>
        <begin position="39"/>
        <end position="148"/>
    </location>
</feature>
<evidence type="ECO:0000256" key="4">
    <source>
        <dbReference type="ARBA" id="ARBA00022456"/>
    </source>
</evidence>
<dbReference type="PIRSF" id="PIRSF016578">
    <property type="entry name" value="HsaA"/>
    <property type="match status" value="1"/>
</dbReference>
<dbReference type="FunFam" id="2.40.110.10:FF:000001">
    <property type="entry name" value="Acyl-CoA dehydrogenase, mitochondrial"/>
    <property type="match status" value="1"/>
</dbReference>
<comment type="cofactor">
    <cofactor evidence="1 11">
        <name>FAD</name>
        <dbReference type="ChEBI" id="CHEBI:57692"/>
    </cofactor>
</comment>
<evidence type="ECO:0000256" key="11">
    <source>
        <dbReference type="RuleBase" id="RU362125"/>
    </source>
</evidence>
<dbReference type="InterPro" id="IPR006091">
    <property type="entry name" value="Acyl-CoA_Oxase/DH_mid-dom"/>
</dbReference>
<dbReference type="SUPFAM" id="SSF47203">
    <property type="entry name" value="Acyl-CoA dehydrogenase C-terminal domain-like"/>
    <property type="match status" value="1"/>
</dbReference>
<sequence>MFSIRAASTAREALRGAIGRNQVRLFGSSEVVNWSHGLTDEQIEYQSMAKKFADAEFAPNMRAWDQTELSPQETIRKAGGLGFGAIYCSPAFGGTGLGHLDASIIFEALATGCVSTTALLYLHNMCAWVLDNFGKQPLKERILPEMASLQKMASYCLTEPNSGSDAASITTKAVKRDGYYILNGSKAFISGAGDNELYFVFARTSGHLGWRGISCFLVEKGTPGLSFGAKEKKMGWNSQSTRAVIFEDCAVPEGNLIGEEGRGFLIAMSALTGGRLNVSSASLGGAQAAIDASFSHVQNRKQFGVPLSHFQNTQFRLVDMAAALHSARLVVRSAADSLDKKEPSAKTYSAIAKIVATERCYEICDQALQLFGGYGYLKDYPVEQYLRDLRVHRILGGTNEVMRGIVAKEFFEPAPVQAKVPA</sequence>
<dbReference type="PROSITE" id="PS00072">
    <property type="entry name" value="ACYL_COA_DH_1"/>
    <property type="match status" value="1"/>
</dbReference>
<comment type="similarity">
    <text evidence="3 11">Belongs to the acyl-CoA dehydrogenase family.</text>
</comment>
<feature type="domain" description="Acyl-CoA oxidase/dehydrogenase middle" evidence="13">
    <location>
        <begin position="155"/>
        <end position="249"/>
    </location>
</feature>
<dbReference type="InterPro" id="IPR052547">
    <property type="entry name" value="Mito_Isobutyryl-CoADH"/>
</dbReference>
<gene>
    <name evidence="15" type="ORF">M427DRAFT_110850</name>
</gene>
<dbReference type="OrthoDB" id="9988775at2759"/>
<dbReference type="FunFam" id="1.20.140.10:FF:000001">
    <property type="entry name" value="Acyl-CoA dehydrogenase"/>
    <property type="match status" value="1"/>
</dbReference>
<dbReference type="GO" id="GO:0009083">
    <property type="term" value="P:branched-chain amino acid catabolic process"/>
    <property type="evidence" value="ECO:0007669"/>
    <property type="project" value="UniProtKB-KW"/>
</dbReference>
<comment type="pathway">
    <text evidence="2">Amino-acid degradation; L-valine degradation.</text>
</comment>
<dbReference type="Proteomes" id="UP000070544">
    <property type="component" value="Unassembled WGS sequence"/>
</dbReference>
<dbReference type="Gene3D" id="1.10.540.10">
    <property type="entry name" value="Acyl-CoA dehydrogenase/oxidase, N-terminal domain"/>
    <property type="match status" value="1"/>
</dbReference>
<dbReference type="EMBL" id="KQ965750">
    <property type="protein sequence ID" value="KXS16832.1"/>
    <property type="molecule type" value="Genomic_DNA"/>
</dbReference>
<evidence type="ECO:0000256" key="9">
    <source>
        <dbReference type="ARBA" id="ARBA00050268"/>
    </source>
</evidence>
<dbReference type="GO" id="GO:0003995">
    <property type="term" value="F:acyl-CoA dehydrogenase activity"/>
    <property type="evidence" value="ECO:0007669"/>
    <property type="project" value="InterPro"/>
</dbReference>
<organism evidence="15 16">
    <name type="scientific">Gonapodya prolifera (strain JEL478)</name>
    <name type="common">Monoblepharis prolifera</name>
    <dbReference type="NCBI Taxonomy" id="1344416"/>
    <lineage>
        <taxon>Eukaryota</taxon>
        <taxon>Fungi</taxon>
        <taxon>Fungi incertae sedis</taxon>
        <taxon>Chytridiomycota</taxon>
        <taxon>Chytridiomycota incertae sedis</taxon>
        <taxon>Monoblepharidomycetes</taxon>
        <taxon>Monoblepharidales</taxon>
        <taxon>Gonapodyaceae</taxon>
        <taxon>Gonapodya</taxon>
    </lineage>
</organism>
<dbReference type="PANTHER" id="PTHR43831">
    <property type="entry name" value="ISOBUTYRYL-COA DEHYDROGENASE"/>
    <property type="match status" value="1"/>
</dbReference>
<reference evidence="15 16" key="1">
    <citation type="journal article" date="2015" name="Genome Biol. Evol.">
        <title>Phylogenomic analyses indicate that early fungi evolved digesting cell walls of algal ancestors of land plants.</title>
        <authorList>
            <person name="Chang Y."/>
            <person name="Wang S."/>
            <person name="Sekimoto S."/>
            <person name="Aerts A.L."/>
            <person name="Choi C."/>
            <person name="Clum A."/>
            <person name="LaButti K.M."/>
            <person name="Lindquist E.A."/>
            <person name="Yee Ngan C."/>
            <person name="Ohm R.A."/>
            <person name="Salamov A.A."/>
            <person name="Grigoriev I.V."/>
            <person name="Spatafora J.W."/>
            <person name="Berbee M.L."/>
        </authorList>
    </citation>
    <scope>NUCLEOTIDE SEQUENCE [LARGE SCALE GENOMIC DNA]</scope>
    <source>
        <strain evidence="15 16">JEL478</strain>
    </source>
</reference>
<keyword evidence="16" id="KW-1185">Reference proteome</keyword>
<dbReference type="Gene3D" id="2.40.110.10">
    <property type="entry name" value="Butyryl-CoA Dehydrogenase, subunit A, domain 2"/>
    <property type="match status" value="1"/>
</dbReference>
<evidence type="ECO:0000256" key="5">
    <source>
        <dbReference type="ARBA" id="ARBA00022630"/>
    </source>
</evidence>
<evidence type="ECO:0000259" key="12">
    <source>
        <dbReference type="Pfam" id="PF00441"/>
    </source>
</evidence>
<dbReference type="Pfam" id="PF02770">
    <property type="entry name" value="Acyl-CoA_dh_M"/>
    <property type="match status" value="1"/>
</dbReference>
<dbReference type="InterPro" id="IPR009100">
    <property type="entry name" value="AcylCoA_DH/oxidase_NM_dom_sf"/>
</dbReference>
<comment type="catalytic activity">
    <reaction evidence="8">
        <text>(2S)-2-methylbutanoyl-CoA + oxidized [electron-transfer flavoprotein] + H(+) = (2E)-2-methylbut-2-enoyl-CoA + reduced [electron-transfer flavoprotein]</text>
        <dbReference type="Rhea" id="RHEA:48256"/>
        <dbReference type="Rhea" id="RHEA-COMP:10685"/>
        <dbReference type="Rhea" id="RHEA-COMP:10686"/>
        <dbReference type="ChEBI" id="CHEBI:15378"/>
        <dbReference type="ChEBI" id="CHEBI:57337"/>
        <dbReference type="ChEBI" id="CHEBI:57692"/>
        <dbReference type="ChEBI" id="CHEBI:58307"/>
        <dbReference type="ChEBI" id="CHEBI:88166"/>
    </reaction>
    <physiologicalReaction direction="left-to-right" evidence="8">
        <dbReference type="Rhea" id="RHEA:48257"/>
    </physiologicalReaction>
</comment>
<evidence type="ECO:0000259" key="14">
    <source>
        <dbReference type="Pfam" id="PF02771"/>
    </source>
</evidence>
<evidence type="ECO:0000256" key="1">
    <source>
        <dbReference type="ARBA" id="ARBA00001974"/>
    </source>
</evidence>
<evidence type="ECO:0000256" key="7">
    <source>
        <dbReference type="ARBA" id="ARBA00023002"/>
    </source>
</evidence>
<dbReference type="SUPFAM" id="SSF56645">
    <property type="entry name" value="Acyl-CoA dehydrogenase NM domain-like"/>
    <property type="match status" value="1"/>
</dbReference>
<dbReference type="GO" id="GO:0050660">
    <property type="term" value="F:flavin adenine dinucleotide binding"/>
    <property type="evidence" value="ECO:0007669"/>
    <property type="project" value="InterPro"/>
</dbReference>
<dbReference type="Pfam" id="PF02771">
    <property type="entry name" value="Acyl-CoA_dh_N"/>
    <property type="match status" value="1"/>
</dbReference>
<evidence type="ECO:0000313" key="16">
    <source>
        <dbReference type="Proteomes" id="UP000070544"/>
    </source>
</evidence>
<evidence type="ECO:0000256" key="3">
    <source>
        <dbReference type="ARBA" id="ARBA00009347"/>
    </source>
</evidence>
<accession>A0A139AJ64</accession>
<comment type="catalytic activity">
    <reaction evidence="9">
        <text>propanoyl-CoA + oxidized [electron-transfer flavoprotein] + H(+) = acryloyl-CoA + reduced [electron-transfer flavoprotein]</text>
        <dbReference type="Rhea" id="RHEA:31287"/>
        <dbReference type="Rhea" id="RHEA-COMP:10685"/>
        <dbReference type="Rhea" id="RHEA-COMP:10686"/>
        <dbReference type="ChEBI" id="CHEBI:15378"/>
        <dbReference type="ChEBI" id="CHEBI:57367"/>
        <dbReference type="ChEBI" id="CHEBI:57392"/>
        <dbReference type="ChEBI" id="CHEBI:57692"/>
        <dbReference type="ChEBI" id="CHEBI:58307"/>
    </reaction>
    <physiologicalReaction direction="left-to-right" evidence="9">
        <dbReference type="Rhea" id="RHEA:31288"/>
    </physiologicalReaction>
</comment>
<dbReference type="InterPro" id="IPR006089">
    <property type="entry name" value="Acyl-CoA_DH_CS"/>
</dbReference>
<evidence type="ECO:0000256" key="6">
    <source>
        <dbReference type="ARBA" id="ARBA00022827"/>
    </source>
</evidence>
<feature type="domain" description="Acyl-CoA dehydrogenase/oxidase C-terminal" evidence="12">
    <location>
        <begin position="261"/>
        <end position="409"/>
    </location>
</feature>
<evidence type="ECO:0000313" key="15">
    <source>
        <dbReference type="EMBL" id="KXS16832.1"/>
    </source>
</evidence>
<protein>
    <recommendedName>
        <fullName evidence="10">Isobutyryl-CoA dehydrogenase, mitochondrial</fullName>
    </recommendedName>
</protein>
<dbReference type="GO" id="GO:0005739">
    <property type="term" value="C:mitochondrion"/>
    <property type="evidence" value="ECO:0007669"/>
    <property type="project" value="TreeGrafter"/>
</dbReference>
<dbReference type="AlphaFoldDB" id="A0A139AJ64"/>
<evidence type="ECO:0000256" key="10">
    <source>
        <dbReference type="ARBA" id="ARBA00071686"/>
    </source>
</evidence>
<dbReference type="OMA" id="NMATWML"/>
<keyword evidence="7 11" id="KW-0560">Oxidoreductase</keyword>
<evidence type="ECO:0000256" key="8">
    <source>
        <dbReference type="ARBA" id="ARBA00049552"/>
    </source>
</evidence>
<dbReference type="InterPro" id="IPR036250">
    <property type="entry name" value="AcylCo_DH-like_C"/>
</dbReference>
<dbReference type="Pfam" id="PF00441">
    <property type="entry name" value="Acyl-CoA_dh_1"/>
    <property type="match status" value="1"/>
</dbReference>
<dbReference type="InterPro" id="IPR046373">
    <property type="entry name" value="Acyl-CoA_Oxase/DH_mid-dom_sf"/>
</dbReference>
<dbReference type="InterPro" id="IPR037069">
    <property type="entry name" value="AcylCoA_DH/ox_N_sf"/>
</dbReference>